<organism evidence="8 9">
    <name type="scientific">Xylaria flabelliformis</name>
    <dbReference type="NCBI Taxonomy" id="2512241"/>
    <lineage>
        <taxon>Eukaryota</taxon>
        <taxon>Fungi</taxon>
        <taxon>Dikarya</taxon>
        <taxon>Ascomycota</taxon>
        <taxon>Pezizomycotina</taxon>
        <taxon>Sordariomycetes</taxon>
        <taxon>Xylariomycetidae</taxon>
        <taxon>Xylariales</taxon>
        <taxon>Xylariaceae</taxon>
        <taxon>Xylaria</taxon>
    </lineage>
</organism>
<feature type="region of interest" description="Disordered" evidence="5">
    <location>
        <begin position="1056"/>
        <end position="1085"/>
    </location>
</feature>
<keyword evidence="9" id="KW-1185">Reference proteome</keyword>
<keyword evidence="2 6" id="KW-0812">Transmembrane</keyword>
<gene>
    <name evidence="8" type="ORF">FHL15_008822</name>
</gene>
<dbReference type="GO" id="GO:0016020">
    <property type="term" value="C:membrane"/>
    <property type="evidence" value="ECO:0007669"/>
    <property type="project" value="UniProtKB-SubCell"/>
</dbReference>
<dbReference type="Pfam" id="PF13515">
    <property type="entry name" value="FUSC_2"/>
    <property type="match status" value="1"/>
</dbReference>
<feature type="region of interest" description="Disordered" evidence="5">
    <location>
        <begin position="463"/>
        <end position="483"/>
    </location>
</feature>
<feature type="transmembrane region" description="Helical" evidence="6">
    <location>
        <begin position="230"/>
        <end position="248"/>
    </location>
</feature>
<dbReference type="PANTHER" id="PTHR47804:SF1">
    <property type="entry name" value="DUF2421 DOMAIN-CONTAINING PROTEIN"/>
    <property type="match status" value="1"/>
</dbReference>
<evidence type="ECO:0000256" key="1">
    <source>
        <dbReference type="ARBA" id="ARBA00004141"/>
    </source>
</evidence>
<evidence type="ECO:0000256" key="3">
    <source>
        <dbReference type="ARBA" id="ARBA00022989"/>
    </source>
</evidence>
<evidence type="ECO:0000313" key="8">
    <source>
        <dbReference type="EMBL" id="TRX90277.1"/>
    </source>
</evidence>
<feature type="transmembrane region" description="Helical" evidence="6">
    <location>
        <begin position="718"/>
        <end position="735"/>
    </location>
</feature>
<feature type="transmembrane region" description="Helical" evidence="6">
    <location>
        <begin position="194"/>
        <end position="218"/>
    </location>
</feature>
<feature type="transmembrane region" description="Helical" evidence="6">
    <location>
        <begin position="859"/>
        <end position="882"/>
    </location>
</feature>
<proteinExistence type="predicted"/>
<feature type="transmembrane region" description="Helical" evidence="6">
    <location>
        <begin position="255"/>
        <end position="274"/>
    </location>
</feature>
<evidence type="ECO:0000259" key="7">
    <source>
        <dbReference type="Pfam" id="PF13515"/>
    </source>
</evidence>
<keyword evidence="3 6" id="KW-1133">Transmembrane helix</keyword>
<dbReference type="STRING" id="2512241.A0A553HQQ8"/>
<evidence type="ECO:0000256" key="2">
    <source>
        <dbReference type="ARBA" id="ARBA00022692"/>
    </source>
</evidence>
<dbReference type="PANTHER" id="PTHR47804">
    <property type="entry name" value="60S RIBOSOMAL PROTEIN L19"/>
    <property type="match status" value="1"/>
</dbReference>
<comment type="subcellular location">
    <subcellularLocation>
        <location evidence="1">Membrane</location>
        <topology evidence="1">Multi-pass membrane protein</topology>
    </subcellularLocation>
</comment>
<dbReference type="AlphaFoldDB" id="A0A553HQQ8"/>
<dbReference type="InterPro" id="IPR049453">
    <property type="entry name" value="Memb_transporter_dom"/>
</dbReference>
<name>A0A553HQQ8_9PEZI</name>
<feature type="transmembrane region" description="Helical" evidence="6">
    <location>
        <begin position="294"/>
        <end position="313"/>
    </location>
</feature>
<evidence type="ECO:0000313" key="9">
    <source>
        <dbReference type="Proteomes" id="UP000319160"/>
    </source>
</evidence>
<reference evidence="9" key="1">
    <citation type="submission" date="2019-06" db="EMBL/GenBank/DDBJ databases">
        <title>Draft genome sequence of the griseofulvin-producing fungus Xylaria cubensis strain G536.</title>
        <authorList>
            <person name="Mead M.E."/>
            <person name="Raja H.A."/>
            <person name="Steenwyk J.L."/>
            <person name="Knowles S.L."/>
            <person name="Oberlies N.H."/>
            <person name="Rokas A."/>
        </authorList>
    </citation>
    <scope>NUCLEOTIDE SEQUENCE [LARGE SCALE GENOMIC DNA]</scope>
    <source>
        <strain evidence="9">G536</strain>
    </source>
</reference>
<feature type="domain" description="Integral membrane bound transporter" evidence="7">
    <location>
        <begin position="739"/>
        <end position="877"/>
    </location>
</feature>
<feature type="region of interest" description="Disordered" evidence="5">
    <location>
        <begin position="1"/>
        <end position="86"/>
    </location>
</feature>
<evidence type="ECO:0000256" key="5">
    <source>
        <dbReference type="SAM" id="MobiDB-lite"/>
    </source>
</evidence>
<feature type="transmembrane region" description="Helical" evidence="6">
    <location>
        <begin position="795"/>
        <end position="813"/>
    </location>
</feature>
<accession>A0A553HQQ8</accession>
<feature type="compositionally biased region" description="Basic residues" evidence="5">
    <location>
        <begin position="60"/>
        <end position="70"/>
    </location>
</feature>
<feature type="compositionally biased region" description="Polar residues" evidence="5">
    <location>
        <begin position="1"/>
        <end position="12"/>
    </location>
</feature>
<comment type="caution">
    <text evidence="8">The sequence shown here is derived from an EMBL/GenBank/DDBJ whole genome shotgun (WGS) entry which is preliminary data.</text>
</comment>
<feature type="compositionally biased region" description="Gly residues" evidence="5">
    <location>
        <begin position="18"/>
        <end position="45"/>
    </location>
</feature>
<feature type="transmembrane region" description="Helical" evidence="6">
    <location>
        <begin position="770"/>
        <end position="789"/>
    </location>
</feature>
<dbReference type="OrthoDB" id="68611at2759"/>
<feature type="compositionally biased region" description="Basic and acidic residues" evidence="5">
    <location>
        <begin position="463"/>
        <end position="473"/>
    </location>
</feature>
<keyword evidence="4 6" id="KW-0472">Membrane</keyword>
<dbReference type="Proteomes" id="UP000319160">
    <property type="component" value="Unassembled WGS sequence"/>
</dbReference>
<protein>
    <recommendedName>
        <fullName evidence="7">Integral membrane bound transporter domain-containing protein</fullName>
    </recommendedName>
</protein>
<feature type="transmembrane region" description="Helical" evidence="6">
    <location>
        <begin position="747"/>
        <end position="763"/>
    </location>
</feature>
<dbReference type="EMBL" id="VFLP01000057">
    <property type="protein sequence ID" value="TRX90277.1"/>
    <property type="molecule type" value="Genomic_DNA"/>
</dbReference>
<evidence type="ECO:0000256" key="6">
    <source>
        <dbReference type="SAM" id="Phobius"/>
    </source>
</evidence>
<sequence>MANDANSSPTAKSNAGMNGDGRGGVGDDGSSNGSGSGNGRPGAGGAIMSASSTSMPTLPRRTRRPARSKLRNGTWIIPGTGERTRRQFTLRSQSYDGPDDNDQIRSLTDGETFREKAANAWHNLTISANQLWTWIQSPNGKGTIKCSVAYLLASMGTFWHPAARFLGPMDGKHIVATIVTYFHPARTAGSQIEAVAIAIIAVCYAMLIGICSMATSVLIGDVLDMEKLSYALILILYIGFGLGFVGWVKQKLNNPLVSVGASIASIGIITIITKEGSIHNSVFSTEKIVQYLKILFMATVISTTVNVVFWPVSARHGLRKSMRTASISLGRMLSMISNGFLTGAEEEFTSKSFKEASATYTSTLASMNKNARESKYEYYFLGREQIYRHDKAVLKSIENLAQSIGGLRSAANTQFELLREISTGPLSANIPQSPNTNLFSPVFGRSFSSSWKSNSRFERLSAIDEASDERSDREDEPASIQEVESPLEIRSTLSDFAPRSPSEIFELFITLLGPSMKSLVYTMSEILRQPPFDTPGSPIEFNEQFKHSLDEAVSLYNESRGRALEELYRTIENARSTSESIQADFEEVAAACGHFSFSLLSFADEMQKYLDAIEELKYVSEQGKRTWSWLKIWKKISALWKSRKAAEEDLERQGLMKPVKRMRQSQLPQGIPKVMRDRRDTLRWDNAPADGWWSSIVRYTSPVIWRLLKFLSRDDIRFGLKVGIGATLYAMFAFIPGTMDIYRHWRGEWGLLSFMIVCSMTVGASNATGLARFTGTVMGASFVVINWLIADGNPVGLALLGWAVSFGAFYIMVERGNAPFGRFILLSYNVSSLYAYSLSQSVEDDDDDEGGIHPRIREIAFHRVVAVAIGIIWGLIFCRLIWALPARKKFKEGLAVLYLQMGLIWKRGPLAILLRNDATFTSYMKLGEQAAMQRYATQLQTLRAAANNEYELRGPFPFEAYGRVMASTQRVLDAFHAMSLVTQKHGRLSEGEKALLNHTAEERAQLCARICHVFEVLASSIMLEYPLTDVIPSVMVIRDKLLGKIFRFRKEHNASLGKSTTSDEEGGNGNDNNGSNGRKKKKTKTNMLGAMGQVPDLGDVTLEEPDYALLYAYALVTGQVAKELKVVEKELEGLFGRLDEDAMLLT</sequence>
<dbReference type="InterPro" id="IPR052430">
    <property type="entry name" value="IVT-Associated"/>
</dbReference>
<evidence type="ECO:0000256" key="4">
    <source>
        <dbReference type="ARBA" id="ARBA00023136"/>
    </source>
</evidence>